<dbReference type="STRING" id="686796.SAMN04488104_10832"/>
<reference evidence="4" key="1">
    <citation type="submission" date="2016-10" db="EMBL/GenBank/DDBJ databases">
        <authorList>
            <person name="Varghese N."/>
            <person name="Submissions S."/>
        </authorList>
    </citation>
    <scope>NUCLEOTIDE SEQUENCE [LARGE SCALE GENOMIC DNA]</scope>
    <source>
        <strain evidence="4">DSM 23095</strain>
    </source>
</reference>
<sequence length="205" mass="23450">MYRRFGKRLMDLVLAFLLFLVLSPIFLLLCLLLAIHFKGNPIFSQERPGLQGKIFRILKFKTMNDARDSSGNLLPDVNRLTALGKIIRKSSLDEIPQLINVIKGDMSLIGPRPLLVEYIPLYSEEQFRRHLVRPGVSGWAQINGRNAITWEEKFAFDVWYVENCSFFLDLKILFQTLFNVLQGKGVSQQGHVSMGKFIGNHPPDS</sequence>
<evidence type="ECO:0000259" key="2">
    <source>
        <dbReference type="Pfam" id="PF02397"/>
    </source>
</evidence>
<dbReference type="AlphaFoldDB" id="A0A1G6Y7S9"/>
<organism evidence="3 4">
    <name type="scientific">Algoriphagus faecimaris</name>
    <dbReference type="NCBI Taxonomy" id="686796"/>
    <lineage>
        <taxon>Bacteria</taxon>
        <taxon>Pseudomonadati</taxon>
        <taxon>Bacteroidota</taxon>
        <taxon>Cytophagia</taxon>
        <taxon>Cytophagales</taxon>
        <taxon>Cyclobacteriaceae</taxon>
        <taxon>Algoriphagus</taxon>
    </lineage>
</organism>
<dbReference type="Pfam" id="PF02397">
    <property type="entry name" value="Bac_transf"/>
    <property type="match status" value="1"/>
</dbReference>
<proteinExistence type="inferred from homology"/>
<comment type="similarity">
    <text evidence="1">Belongs to the bacterial sugar transferase family.</text>
</comment>
<keyword evidence="4" id="KW-1185">Reference proteome</keyword>
<evidence type="ECO:0000256" key="1">
    <source>
        <dbReference type="ARBA" id="ARBA00006464"/>
    </source>
</evidence>
<dbReference type="Proteomes" id="UP000199060">
    <property type="component" value="Unassembled WGS sequence"/>
</dbReference>
<dbReference type="OrthoDB" id="9808602at2"/>
<gene>
    <name evidence="3" type="ORF">SAMN04488104_10832</name>
</gene>
<dbReference type="GO" id="GO:0016780">
    <property type="term" value="F:phosphotransferase activity, for other substituted phosphate groups"/>
    <property type="evidence" value="ECO:0007669"/>
    <property type="project" value="TreeGrafter"/>
</dbReference>
<feature type="domain" description="Bacterial sugar transferase" evidence="2">
    <location>
        <begin position="7"/>
        <end position="181"/>
    </location>
</feature>
<evidence type="ECO:0000313" key="3">
    <source>
        <dbReference type="EMBL" id="SDD86023.1"/>
    </source>
</evidence>
<dbReference type="InterPro" id="IPR003362">
    <property type="entry name" value="Bact_transf"/>
</dbReference>
<name>A0A1G6Y7S9_9BACT</name>
<dbReference type="PANTHER" id="PTHR30576">
    <property type="entry name" value="COLANIC BIOSYNTHESIS UDP-GLUCOSE LIPID CARRIER TRANSFERASE"/>
    <property type="match status" value="1"/>
</dbReference>
<dbReference type="EMBL" id="FNAC01000083">
    <property type="protein sequence ID" value="SDD86023.1"/>
    <property type="molecule type" value="Genomic_DNA"/>
</dbReference>
<keyword evidence="3" id="KW-0808">Transferase</keyword>
<dbReference type="PANTHER" id="PTHR30576:SF8">
    <property type="entry name" value="UNDECAPRENYL-PHOSPHATE GALACTOSE PHOSPHOTRANSFERASE"/>
    <property type="match status" value="1"/>
</dbReference>
<protein>
    <submittedName>
        <fullName evidence="3">Sugar transferase involved in LPS biosynthesis (Colanic, teichoic acid)</fullName>
    </submittedName>
</protein>
<evidence type="ECO:0000313" key="4">
    <source>
        <dbReference type="Proteomes" id="UP000199060"/>
    </source>
</evidence>
<accession>A0A1G6Y7S9</accession>